<keyword evidence="1" id="KW-0812">Transmembrane</keyword>
<dbReference type="KEGG" id="kmn:HW532_19080"/>
<keyword evidence="3" id="KW-1185">Reference proteome</keyword>
<dbReference type="AlphaFoldDB" id="A0A7S8C736"/>
<evidence type="ECO:0000313" key="2">
    <source>
        <dbReference type="EMBL" id="QPC44620.1"/>
    </source>
</evidence>
<evidence type="ECO:0000256" key="1">
    <source>
        <dbReference type="SAM" id="Phobius"/>
    </source>
</evidence>
<proteinExistence type="predicted"/>
<accession>A0A7S8C736</accession>
<organism evidence="2 3">
    <name type="scientific">Kaustia mangrovi</name>
    <dbReference type="NCBI Taxonomy" id="2593653"/>
    <lineage>
        <taxon>Bacteria</taxon>
        <taxon>Pseudomonadati</taxon>
        <taxon>Pseudomonadota</taxon>
        <taxon>Alphaproteobacteria</taxon>
        <taxon>Hyphomicrobiales</taxon>
        <taxon>Parvibaculaceae</taxon>
        <taxon>Kaustia</taxon>
    </lineage>
</organism>
<name>A0A7S8C736_9HYPH</name>
<sequence>MTSDSERDNEWYRAKLRREEQTWQCRKELYVHCDRATVDIGTVALRSAILVNAGAVVALLAFVGQLWGTGDAVLSAVFAAMRPFVWGLIAAVFASGIAYTYQFLVTWHAMYEWREVSADAKLSGPPKWLTRTAVLVAIVTVLLVTFAFVLFAYGAFSVSTVLVG</sequence>
<keyword evidence="1" id="KW-0472">Membrane</keyword>
<feature type="transmembrane region" description="Helical" evidence="1">
    <location>
        <begin position="43"/>
        <end position="64"/>
    </location>
</feature>
<feature type="transmembrane region" description="Helical" evidence="1">
    <location>
        <begin position="128"/>
        <end position="156"/>
    </location>
</feature>
<feature type="transmembrane region" description="Helical" evidence="1">
    <location>
        <begin position="84"/>
        <end position="107"/>
    </location>
</feature>
<dbReference type="Proteomes" id="UP000593594">
    <property type="component" value="Chromosome"/>
</dbReference>
<evidence type="ECO:0000313" key="3">
    <source>
        <dbReference type="Proteomes" id="UP000593594"/>
    </source>
</evidence>
<dbReference type="EMBL" id="CP058214">
    <property type="protein sequence ID" value="QPC44620.1"/>
    <property type="molecule type" value="Genomic_DNA"/>
</dbReference>
<dbReference type="RefSeq" id="WP_213161992.1">
    <property type="nucleotide sequence ID" value="NZ_CP058214.1"/>
</dbReference>
<gene>
    <name evidence="2" type="ORF">HW532_19080</name>
</gene>
<keyword evidence="1" id="KW-1133">Transmembrane helix</keyword>
<protein>
    <submittedName>
        <fullName evidence="2">Uncharacterized protein</fullName>
    </submittedName>
</protein>
<reference evidence="2 3" key="1">
    <citation type="submission" date="2020-06" db="EMBL/GenBank/DDBJ databases">
        <title>Genome sequence of 2 isolates from Red Sea Mangroves.</title>
        <authorList>
            <person name="Sefrji F."/>
            <person name="Michoud G."/>
            <person name="Merlino G."/>
            <person name="Daffonchio D."/>
        </authorList>
    </citation>
    <scope>NUCLEOTIDE SEQUENCE [LARGE SCALE GENOMIC DNA]</scope>
    <source>
        <strain evidence="2 3">R1DC25</strain>
    </source>
</reference>